<dbReference type="RefSeq" id="WP_207770387.1">
    <property type="nucleotide sequence ID" value="NZ_FZMO01000246.1"/>
</dbReference>
<dbReference type="AlphaFoldDB" id="A0A2I2KUK1"/>
<dbReference type="InterPro" id="IPR036661">
    <property type="entry name" value="Luciferase-like_sf"/>
</dbReference>
<feature type="region of interest" description="Disordered" evidence="1">
    <location>
        <begin position="1"/>
        <end position="34"/>
    </location>
</feature>
<evidence type="ECO:0000256" key="1">
    <source>
        <dbReference type="SAM" id="MobiDB-lite"/>
    </source>
</evidence>
<keyword evidence="3" id="KW-0503">Monooxygenase</keyword>
<keyword evidence="4" id="KW-1185">Reference proteome</keyword>
<evidence type="ECO:0000259" key="2">
    <source>
        <dbReference type="Pfam" id="PF00296"/>
    </source>
</evidence>
<evidence type="ECO:0000313" key="4">
    <source>
        <dbReference type="Proteomes" id="UP000234331"/>
    </source>
</evidence>
<dbReference type="Gene3D" id="3.20.20.30">
    <property type="entry name" value="Luciferase-like domain"/>
    <property type="match status" value="1"/>
</dbReference>
<dbReference type="GO" id="GO:0016705">
    <property type="term" value="F:oxidoreductase activity, acting on paired donors, with incorporation or reduction of molecular oxygen"/>
    <property type="evidence" value="ECO:0007669"/>
    <property type="project" value="InterPro"/>
</dbReference>
<dbReference type="PANTHER" id="PTHR30137:SF15">
    <property type="entry name" value="BLL6902 PROTEIN"/>
    <property type="match status" value="1"/>
</dbReference>
<dbReference type="EMBL" id="FZMO01000246">
    <property type="protein sequence ID" value="SNQ49346.1"/>
    <property type="molecule type" value="Genomic_DNA"/>
</dbReference>
<dbReference type="Proteomes" id="UP000234331">
    <property type="component" value="Unassembled WGS sequence"/>
</dbReference>
<proteinExistence type="predicted"/>
<dbReference type="GO" id="GO:0004497">
    <property type="term" value="F:monooxygenase activity"/>
    <property type="evidence" value="ECO:0007669"/>
    <property type="project" value="UniProtKB-KW"/>
</dbReference>
<accession>A0A2I2KUK1</accession>
<dbReference type="Pfam" id="PF00296">
    <property type="entry name" value="Bac_luciferase"/>
    <property type="match status" value="1"/>
</dbReference>
<dbReference type="PANTHER" id="PTHR30137">
    <property type="entry name" value="LUCIFERASE-LIKE MONOOXYGENASE"/>
    <property type="match status" value="1"/>
</dbReference>
<dbReference type="InterPro" id="IPR050766">
    <property type="entry name" value="Bact_Lucif_Oxidored"/>
</dbReference>
<feature type="domain" description="Luciferase-like" evidence="2">
    <location>
        <begin position="54"/>
        <end position="286"/>
    </location>
</feature>
<protein>
    <submittedName>
        <fullName evidence="3">Putative monooxygenase</fullName>
    </submittedName>
</protein>
<dbReference type="SUPFAM" id="SSF51679">
    <property type="entry name" value="Bacterial luciferase-like"/>
    <property type="match status" value="1"/>
</dbReference>
<organism evidence="3 4">
    <name type="scientific">Frankia canadensis</name>
    <dbReference type="NCBI Taxonomy" id="1836972"/>
    <lineage>
        <taxon>Bacteria</taxon>
        <taxon>Bacillati</taxon>
        <taxon>Actinomycetota</taxon>
        <taxon>Actinomycetes</taxon>
        <taxon>Frankiales</taxon>
        <taxon>Frankiaceae</taxon>
        <taxon>Frankia</taxon>
    </lineage>
</organism>
<dbReference type="GO" id="GO:0005829">
    <property type="term" value="C:cytosol"/>
    <property type="evidence" value="ECO:0007669"/>
    <property type="project" value="TreeGrafter"/>
</dbReference>
<dbReference type="InterPro" id="IPR011251">
    <property type="entry name" value="Luciferase-like_dom"/>
</dbReference>
<feature type="compositionally biased region" description="Low complexity" evidence="1">
    <location>
        <begin position="1"/>
        <end position="18"/>
    </location>
</feature>
<reference evidence="3 4" key="1">
    <citation type="submission" date="2017-06" db="EMBL/GenBank/DDBJ databases">
        <authorList>
            <person name="Kim H.J."/>
            <person name="Triplett B.A."/>
        </authorList>
    </citation>
    <scope>NUCLEOTIDE SEQUENCE [LARGE SCALE GENOMIC DNA]</scope>
    <source>
        <strain evidence="3">FRACA_ARgP5</strain>
    </source>
</reference>
<name>A0A2I2KUK1_9ACTN</name>
<keyword evidence="3" id="KW-0560">Oxidoreductase</keyword>
<sequence>MTTSAASVTTAAAAAPSPSASPSPSPSPSLSVPATPGRRLRLGFNARISFPSGRAAEALRDGIELFRVAEQLGYDTGWVYQRHFDNYLAAPMVFHAAVAQHTARIGLGTAIIGVRYEDPVLLAEAAGTADLLSGGRLQLGLGTGQGGFDALFGQEPNDGREQSLSRLAAFLRGVRGETIGTITDPAGLLPAGTELSVRPTSPTLPGRIWYGGGSVASAQRVGRLGLRLLLSTILSGQIDDYGAELARAIDAYRAAYTGTAPSAVAVARSVLPATSPELARVYAAYDEQRRTQGPAASRPQGALAPVAGPPPVQFTMSPVHHGSPAAVVEDLLADPSVPLGDEFIAFLPPAFGLRENLRLLEDIATTVAPHLGWTPDIDTAAVSRS</sequence>
<evidence type="ECO:0000313" key="3">
    <source>
        <dbReference type="EMBL" id="SNQ49346.1"/>
    </source>
</evidence>
<gene>
    <name evidence="3" type="ORF">FRACA_320045</name>
</gene>